<gene>
    <name evidence="1" type="ordered locus">Os06g0167500</name>
    <name evidence="1" type="ORF">OSNPB_060167500</name>
</gene>
<evidence type="ECO:0000313" key="2">
    <source>
        <dbReference type="Proteomes" id="UP000059680"/>
    </source>
</evidence>
<evidence type="ECO:0000313" key="1">
    <source>
        <dbReference type="EMBL" id="BAS96349.1"/>
    </source>
</evidence>
<keyword evidence="2" id="KW-1185">Reference proteome</keyword>
<reference evidence="2" key="1">
    <citation type="journal article" date="2005" name="Nature">
        <title>The map-based sequence of the rice genome.</title>
        <authorList>
            <consortium name="International rice genome sequencing project (IRGSP)"/>
            <person name="Matsumoto T."/>
            <person name="Wu J."/>
            <person name="Kanamori H."/>
            <person name="Katayose Y."/>
            <person name="Fujisawa M."/>
            <person name="Namiki N."/>
            <person name="Mizuno H."/>
            <person name="Yamamoto K."/>
            <person name="Antonio B.A."/>
            <person name="Baba T."/>
            <person name="Sakata K."/>
            <person name="Nagamura Y."/>
            <person name="Aoki H."/>
            <person name="Arikawa K."/>
            <person name="Arita K."/>
            <person name="Bito T."/>
            <person name="Chiden Y."/>
            <person name="Fujitsuka N."/>
            <person name="Fukunaka R."/>
            <person name="Hamada M."/>
            <person name="Harada C."/>
            <person name="Hayashi A."/>
            <person name="Hijishita S."/>
            <person name="Honda M."/>
            <person name="Hosokawa S."/>
            <person name="Ichikawa Y."/>
            <person name="Idonuma A."/>
            <person name="Iijima M."/>
            <person name="Ikeda M."/>
            <person name="Ikeno M."/>
            <person name="Ito K."/>
            <person name="Ito S."/>
            <person name="Ito T."/>
            <person name="Ito Y."/>
            <person name="Ito Y."/>
            <person name="Iwabuchi A."/>
            <person name="Kamiya K."/>
            <person name="Karasawa W."/>
            <person name="Kurita K."/>
            <person name="Katagiri S."/>
            <person name="Kikuta A."/>
            <person name="Kobayashi H."/>
            <person name="Kobayashi N."/>
            <person name="Machita K."/>
            <person name="Maehara T."/>
            <person name="Masukawa M."/>
            <person name="Mizubayashi T."/>
            <person name="Mukai Y."/>
            <person name="Nagasaki H."/>
            <person name="Nagata Y."/>
            <person name="Naito S."/>
            <person name="Nakashima M."/>
            <person name="Nakama Y."/>
            <person name="Nakamichi Y."/>
            <person name="Nakamura M."/>
            <person name="Meguro A."/>
            <person name="Negishi M."/>
            <person name="Ohta I."/>
            <person name="Ohta T."/>
            <person name="Okamoto M."/>
            <person name="Ono N."/>
            <person name="Saji S."/>
            <person name="Sakaguchi M."/>
            <person name="Sakai K."/>
            <person name="Shibata M."/>
            <person name="Shimokawa T."/>
            <person name="Song J."/>
            <person name="Takazaki Y."/>
            <person name="Terasawa K."/>
            <person name="Tsugane M."/>
            <person name="Tsuji K."/>
            <person name="Ueda S."/>
            <person name="Waki K."/>
            <person name="Yamagata H."/>
            <person name="Yamamoto M."/>
            <person name="Yamamoto S."/>
            <person name="Yamane H."/>
            <person name="Yoshiki S."/>
            <person name="Yoshihara R."/>
            <person name="Yukawa K."/>
            <person name="Zhong H."/>
            <person name="Yano M."/>
            <person name="Yuan Q."/>
            <person name="Ouyang S."/>
            <person name="Liu J."/>
            <person name="Jones K.M."/>
            <person name="Gansberger K."/>
            <person name="Moffat K."/>
            <person name="Hill J."/>
            <person name="Bera J."/>
            <person name="Fadrosh D."/>
            <person name="Jin S."/>
            <person name="Johri S."/>
            <person name="Kim M."/>
            <person name="Overton L."/>
            <person name="Reardon M."/>
            <person name="Tsitrin T."/>
            <person name="Vuong H."/>
            <person name="Weaver B."/>
            <person name="Ciecko A."/>
            <person name="Tallon L."/>
            <person name="Jackson J."/>
            <person name="Pai G."/>
            <person name="Aken S.V."/>
            <person name="Utterback T."/>
            <person name="Reidmuller S."/>
            <person name="Feldblyum T."/>
            <person name="Hsiao J."/>
            <person name="Zismann V."/>
            <person name="Iobst S."/>
            <person name="de Vazeille A.R."/>
            <person name="Buell C.R."/>
            <person name="Ying K."/>
            <person name="Li Y."/>
            <person name="Lu T."/>
            <person name="Huang Y."/>
            <person name="Zhao Q."/>
            <person name="Feng Q."/>
            <person name="Zhang L."/>
            <person name="Zhu J."/>
            <person name="Weng Q."/>
            <person name="Mu J."/>
            <person name="Lu Y."/>
            <person name="Fan D."/>
            <person name="Liu Y."/>
            <person name="Guan J."/>
            <person name="Zhang Y."/>
            <person name="Yu S."/>
            <person name="Liu X."/>
            <person name="Zhang Y."/>
            <person name="Hong G."/>
            <person name="Han B."/>
            <person name="Choisne N."/>
            <person name="Demange N."/>
            <person name="Orjeda G."/>
            <person name="Samain S."/>
            <person name="Cattolico L."/>
            <person name="Pelletier E."/>
            <person name="Couloux A."/>
            <person name="Segurens B."/>
            <person name="Wincker P."/>
            <person name="D'Hont A."/>
            <person name="Scarpelli C."/>
            <person name="Weissenbach J."/>
            <person name="Salanoubat M."/>
            <person name="Quetier F."/>
            <person name="Yu Y."/>
            <person name="Kim H.R."/>
            <person name="Rambo T."/>
            <person name="Currie J."/>
            <person name="Collura K."/>
            <person name="Luo M."/>
            <person name="Yang T."/>
            <person name="Ammiraju J.S.S."/>
            <person name="Engler F."/>
            <person name="Soderlund C."/>
            <person name="Wing R.A."/>
            <person name="Palmer L.E."/>
            <person name="de la Bastide M."/>
            <person name="Spiegel L."/>
            <person name="Nascimento L."/>
            <person name="Zutavern T."/>
            <person name="O'Shaughnessy A."/>
            <person name="Dike S."/>
            <person name="Dedhia N."/>
            <person name="Preston R."/>
            <person name="Balija V."/>
            <person name="McCombie W.R."/>
            <person name="Chow T."/>
            <person name="Chen H."/>
            <person name="Chung M."/>
            <person name="Chen C."/>
            <person name="Shaw J."/>
            <person name="Wu H."/>
            <person name="Hsiao K."/>
            <person name="Chao Y."/>
            <person name="Chu M."/>
            <person name="Cheng C."/>
            <person name="Hour A."/>
            <person name="Lee P."/>
            <person name="Lin S."/>
            <person name="Lin Y."/>
            <person name="Liou J."/>
            <person name="Liu S."/>
            <person name="Hsing Y."/>
            <person name="Raghuvanshi S."/>
            <person name="Mohanty A."/>
            <person name="Bharti A.K."/>
            <person name="Gaur A."/>
            <person name="Gupta V."/>
            <person name="Kumar D."/>
            <person name="Ravi V."/>
            <person name="Vij S."/>
            <person name="Kapur A."/>
            <person name="Khurana P."/>
            <person name="Khurana P."/>
            <person name="Khurana J.P."/>
            <person name="Tyagi A.K."/>
            <person name="Gaikwad K."/>
            <person name="Singh A."/>
            <person name="Dalal V."/>
            <person name="Srivastava S."/>
            <person name="Dixit A."/>
            <person name="Pal A.K."/>
            <person name="Ghazi I.A."/>
            <person name="Yadav M."/>
            <person name="Pandit A."/>
            <person name="Bhargava A."/>
            <person name="Sureshbabu K."/>
            <person name="Batra K."/>
            <person name="Sharma T.R."/>
            <person name="Mohapatra T."/>
            <person name="Singh N.K."/>
            <person name="Messing J."/>
            <person name="Nelson A.B."/>
            <person name="Fuks G."/>
            <person name="Kavchok S."/>
            <person name="Keizer G."/>
            <person name="Linton E."/>
            <person name="Llaca V."/>
            <person name="Song R."/>
            <person name="Tanyolac B."/>
            <person name="Young S."/>
            <person name="Ho-Il K."/>
            <person name="Hahn J.H."/>
            <person name="Sangsakoo G."/>
            <person name="Vanavichit A."/>
            <person name="de Mattos Luiz.A.T."/>
            <person name="Zimmer P.D."/>
            <person name="Malone G."/>
            <person name="Dellagostin O."/>
            <person name="de Oliveira A.C."/>
            <person name="Bevan M."/>
            <person name="Bancroft I."/>
            <person name="Minx P."/>
            <person name="Cordum H."/>
            <person name="Wilson R."/>
            <person name="Cheng Z."/>
            <person name="Jin W."/>
            <person name="Jiang J."/>
            <person name="Leong S.A."/>
            <person name="Iwama H."/>
            <person name="Gojobori T."/>
            <person name="Itoh T."/>
            <person name="Niimura Y."/>
            <person name="Fujii Y."/>
            <person name="Habara T."/>
            <person name="Sakai H."/>
            <person name="Sato Y."/>
            <person name="Wilson G."/>
            <person name="Kumar K."/>
            <person name="McCouch S."/>
            <person name="Juretic N."/>
            <person name="Hoen D."/>
            <person name="Wright S."/>
            <person name="Bruskiewich R."/>
            <person name="Bureau T."/>
            <person name="Miyao A."/>
            <person name="Hirochika H."/>
            <person name="Nishikawa T."/>
            <person name="Kadowaki K."/>
            <person name="Sugiura M."/>
            <person name="Burr B."/>
            <person name="Sasaki T."/>
        </authorList>
    </citation>
    <scope>NUCLEOTIDE SEQUENCE [LARGE SCALE GENOMIC DNA]</scope>
    <source>
        <strain evidence="2">cv. Nipponbare</strain>
    </source>
</reference>
<reference evidence="1 2" key="2">
    <citation type="journal article" date="2013" name="Plant Cell Physiol.">
        <title>Rice Annotation Project Database (RAP-DB): an integrative and interactive database for rice genomics.</title>
        <authorList>
            <person name="Sakai H."/>
            <person name="Lee S.S."/>
            <person name="Tanaka T."/>
            <person name="Numa H."/>
            <person name="Kim J."/>
            <person name="Kawahara Y."/>
            <person name="Wakimoto H."/>
            <person name="Yang C.C."/>
            <person name="Iwamoto M."/>
            <person name="Abe T."/>
            <person name="Yamada Y."/>
            <person name="Muto A."/>
            <person name="Inokuchi H."/>
            <person name="Ikemura T."/>
            <person name="Matsumoto T."/>
            <person name="Sasaki T."/>
            <person name="Itoh T."/>
        </authorList>
    </citation>
    <scope>NUCLEOTIDE SEQUENCE [LARGE SCALE GENOMIC DNA]</scope>
    <source>
        <strain evidence="2">cv. Nipponbare</strain>
    </source>
</reference>
<name>A0A0P0WTH4_ORYSJ</name>
<organism evidence="1 2">
    <name type="scientific">Oryza sativa subsp. japonica</name>
    <name type="common">Rice</name>
    <dbReference type="NCBI Taxonomy" id="39947"/>
    <lineage>
        <taxon>Eukaryota</taxon>
        <taxon>Viridiplantae</taxon>
        <taxon>Streptophyta</taxon>
        <taxon>Embryophyta</taxon>
        <taxon>Tracheophyta</taxon>
        <taxon>Spermatophyta</taxon>
        <taxon>Magnoliopsida</taxon>
        <taxon>Liliopsida</taxon>
        <taxon>Poales</taxon>
        <taxon>Poaceae</taxon>
        <taxon>BOP clade</taxon>
        <taxon>Oryzoideae</taxon>
        <taxon>Oryzeae</taxon>
        <taxon>Oryzinae</taxon>
        <taxon>Oryza</taxon>
        <taxon>Oryza sativa</taxon>
    </lineage>
</organism>
<dbReference type="ExpressionAtlas" id="A0A0P0WTH4">
    <property type="expression patterns" value="baseline and differential"/>
</dbReference>
<dbReference type="Proteomes" id="UP000059680">
    <property type="component" value="Chromosome 6"/>
</dbReference>
<proteinExistence type="predicted"/>
<dbReference type="AlphaFoldDB" id="A0A0P0WTH4"/>
<accession>A0A0P0WTH4</accession>
<sequence length="72" mass="8483">MVYPLHIYIVSITLYVKNLRASYFSLCSSCLFQYYLLAKTPRPYLQIYRHFNNNRLNESFPNASALLSIQSL</sequence>
<reference evidence="1 2" key="3">
    <citation type="journal article" date="2013" name="Rice">
        <title>Improvement of the Oryza sativa Nipponbare reference genome using next generation sequence and optical map data.</title>
        <authorList>
            <person name="Kawahara Y."/>
            <person name="de la Bastide M."/>
            <person name="Hamilton J.P."/>
            <person name="Kanamori H."/>
            <person name="McCombie W.R."/>
            <person name="Ouyang S."/>
            <person name="Schwartz D.C."/>
            <person name="Tanaka T."/>
            <person name="Wu J."/>
            <person name="Zhou S."/>
            <person name="Childs K.L."/>
            <person name="Davidson R.M."/>
            <person name="Lin H."/>
            <person name="Quesada-Ocampo L."/>
            <person name="Vaillancourt B."/>
            <person name="Sakai H."/>
            <person name="Lee S.S."/>
            <person name="Kim J."/>
            <person name="Numa H."/>
            <person name="Itoh T."/>
            <person name="Buell C.R."/>
            <person name="Matsumoto T."/>
        </authorList>
    </citation>
    <scope>NUCLEOTIDE SEQUENCE [LARGE SCALE GENOMIC DNA]</scope>
    <source>
        <strain evidence="2">cv. Nipponbare</strain>
    </source>
</reference>
<dbReference type="EMBL" id="AP014962">
    <property type="protein sequence ID" value="BAS96349.1"/>
    <property type="molecule type" value="Genomic_DNA"/>
</dbReference>
<dbReference type="Gramene" id="Os06t0167500-02">
    <property type="protein sequence ID" value="Os06t0167500-02"/>
    <property type="gene ID" value="Os06g0167500"/>
</dbReference>
<protein>
    <submittedName>
        <fullName evidence="1">Os06g0167500 protein</fullName>
    </submittedName>
</protein>